<protein>
    <recommendedName>
        <fullName evidence="3">F-box domain-containing protein</fullName>
    </recommendedName>
</protein>
<name>A0A6A6SSJ1_9PLEO</name>
<organism evidence="1 2">
    <name type="scientific">Lophiostoma macrostomum CBS 122681</name>
    <dbReference type="NCBI Taxonomy" id="1314788"/>
    <lineage>
        <taxon>Eukaryota</taxon>
        <taxon>Fungi</taxon>
        <taxon>Dikarya</taxon>
        <taxon>Ascomycota</taxon>
        <taxon>Pezizomycotina</taxon>
        <taxon>Dothideomycetes</taxon>
        <taxon>Pleosporomycetidae</taxon>
        <taxon>Pleosporales</taxon>
        <taxon>Lophiostomataceae</taxon>
        <taxon>Lophiostoma</taxon>
    </lineage>
</organism>
<reference evidence="1" key="1">
    <citation type="journal article" date="2020" name="Stud. Mycol.">
        <title>101 Dothideomycetes genomes: a test case for predicting lifestyles and emergence of pathogens.</title>
        <authorList>
            <person name="Haridas S."/>
            <person name="Albert R."/>
            <person name="Binder M."/>
            <person name="Bloem J."/>
            <person name="Labutti K."/>
            <person name="Salamov A."/>
            <person name="Andreopoulos B."/>
            <person name="Baker S."/>
            <person name="Barry K."/>
            <person name="Bills G."/>
            <person name="Bluhm B."/>
            <person name="Cannon C."/>
            <person name="Castanera R."/>
            <person name="Culley D."/>
            <person name="Daum C."/>
            <person name="Ezra D."/>
            <person name="Gonzalez J."/>
            <person name="Henrissat B."/>
            <person name="Kuo A."/>
            <person name="Liang C."/>
            <person name="Lipzen A."/>
            <person name="Lutzoni F."/>
            <person name="Magnuson J."/>
            <person name="Mondo S."/>
            <person name="Nolan M."/>
            <person name="Ohm R."/>
            <person name="Pangilinan J."/>
            <person name="Park H.-J."/>
            <person name="Ramirez L."/>
            <person name="Alfaro M."/>
            <person name="Sun H."/>
            <person name="Tritt A."/>
            <person name="Yoshinaga Y."/>
            <person name="Zwiers L.-H."/>
            <person name="Turgeon B."/>
            <person name="Goodwin S."/>
            <person name="Spatafora J."/>
            <person name="Crous P."/>
            <person name="Grigoriev I."/>
        </authorList>
    </citation>
    <scope>NUCLEOTIDE SEQUENCE</scope>
    <source>
        <strain evidence="1">CBS 122681</strain>
    </source>
</reference>
<gene>
    <name evidence="1" type="ORF">K491DRAFT_720601</name>
</gene>
<keyword evidence="2" id="KW-1185">Reference proteome</keyword>
<evidence type="ECO:0008006" key="3">
    <source>
        <dbReference type="Google" id="ProtNLM"/>
    </source>
</evidence>
<evidence type="ECO:0000313" key="1">
    <source>
        <dbReference type="EMBL" id="KAF2650620.1"/>
    </source>
</evidence>
<dbReference type="OrthoDB" id="5314997at2759"/>
<sequence>MKPFRFLDLPTELRLMVYERLPRSKLPREIIINAPFDARCNSVKMGVPVALLATCKLVYIEALQIVQRLMNEFIATKTPTIIMDPRLATEDLGLDNLLVESILDCFEHVKSRNLGILTKETIKDK</sequence>
<dbReference type="Proteomes" id="UP000799324">
    <property type="component" value="Unassembled WGS sequence"/>
</dbReference>
<dbReference type="EMBL" id="MU004449">
    <property type="protein sequence ID" value="KAF2650620.1"/>
    <property type="molecule type" value="Genomic_DNA"/>
</dbReference>
<evidence type="ECO:0000313" key="2">
    <source>
        <dbReference type="Proteomes" id="UP000799324"/>
    </source>
</evidence>
<dbReference type="AlphaFoldDB" id="A0A6A6SSJ1"/>
<accession>A0A6A6SSJ1</accession>
<proteinExistence type="predicted"/>